<feature type="domain" description="Origin recognition complex subunit 2 RecA-like" evidence="7">
    <location>
        <begin position="255"/>
        <end position="431"/>
    </location>
</feature>
<keyword evidence="4 5" id="KW-0539">Nucleus</keyword>
<evidence type="ECO:0000313" key="9">
    <source>
        <dbReference type="EMBL" id="EOA89194.1"/>
    </source>
</evidence>
<evidence type="ECO:0000259" key="7">
    <source>
        <dbReference type="Pfam" id="PF04084"/>
    </source>
</evidence>
<feature type="compositionally biased region" description="Acidic residues" evidence="6">
    <location>
        <begin position="155"/>
        <end position="169"/>
    </location>
</feature>
<dbReference type="GO" id="GO:0006260">
    <property type="term" value="P:DNA replication"/>
    <property type="evidence" value="ECO:0007669"/>
    <property type="project" value="UniProtKB-UniRule"/>
</dbReference>
<feature type="region of interest" description="Disordered" evidence="6">
    <location>
        <begin position="501"/>
        <end position="522"/>
    </location>
</feature>
<dbReference type="GeneID" id="19396023"/>
<dbReference type="PROSITE" id="PS00354">
    <property type="entry name" value="HMGI_Y"/>
    <property type="match status" value="1"/>
</dbReference>
<dbReference type="OrthoDB" id="346673at2759"/>
<feature type="compositionally biased region" description="Basic residues" evidence="6">
    <location>
        <begin position="180"/>
        <end position="199"/>
    </location>
</feature>
<dbReference type="PANTHER" id="PTHR14052">
    <property type="entry name" value="ORIGIN RECOGNITION COMPLEX SUBUNIT 2"/>
    <property type="match status" value="1"/>
</dbReference>
<dbReference type="GO" id="GO:0006355">
    <property type="term" value="P:regulation of DNA-templated transcription"/>
    <property type="evidence" value="ECO:0007669"/>
    <property type="project" value="InterPro"/>
</dbReference>
<dbReference type="Pfam" id="PF24882">
    <property type="entry name" value="WHD_ORC2"/>
    <property type="match status" value="1"/>
</dbReference>
<comment type="subunit">
    <text evidence="5">Component of the origin recognition complex (ORC).</text>
</comment>
<dbReference type="Pfam" id="PF04084">
    <property type="entry name" value="RecA-like_ORC2"/>
    <property type="match status" value="1"/>
</dbReference>
<dbReference type="EMBL" id="KB908515">
    <property type="protein sequence ID" value="EOA89194.1"/>
    <property type="molecule type" value="Genomic_DNA"/>
</dbReference>
<comment type="function">
    <text evidence="5">Component of the origin recognition complex (ORC) that binds origins of replication. DNA-binding is ATP-dependent. ORC is required to assemble the pre-replication complex necessary to initiate DNA replication.</text>
</comment>
<protein>
    <recommendedName>
        <fullName evidence="5">Origin recognition complex subunit 2</fullName>
    </recommendedName>
</protein>
<comment type="subcellular location">
    <subcellularLocation>
        <location evidence="1 5">Nucleus</location>
    </subcellularLocation>
</comment>
<dbReference type="InterPro" id="IPR056772">
    <property type="entry name" value="RecA-like_ORC2"/>
</dbReference>
<dbReference type="AlphaFoldDB" id="R0KJ59"/>
<evidence type="ECO:0000256" key="1">
    <source>
        <dbReference type="ARBA" id="ARBA00004123"/>
    </source>
</evidence>
<dbReference type="Proteomes" id="UP000016935">
    <property type="component" value="Unassembled WGS sequence"/>
</dbReference>
<gene>
    <name evidence="9" type="ORF">SETTUDRAFT_127743</name>
</gene>
<dbReference type="RefSeq" id="XP_008023035.1">
    <property type="nucleotide sequence ID" value="XM_008024844.1"/>
</dbReference>
<dbReference type="GO" id="GO:0003688">
    <property type="term" value="F:DNA replication origin binding"/>
    <property type="evidence" value="ECO:0007669"/>
    <property type="project" value="UniProtKB-UniRule"/>
</dbReference>
<reference evidence="9 10" key="1">
    <citation type="journal article" date="2012" name="PLoS Pathog.">
        <title>Diverse lifestyles and strategies of plant pathogenesis encoded in the genomes of eighteen Dothideomycetes fungi.</title>
        <authorList>
            <person name="Ohm R.A."/>
            <person name="Feau N."/>
            <person name="Henrissat B."/>
            <person name="Schoch C.L."/>
            <person name="Horwitz B.A."/>
            <person name="Barry K.W."/>
            <person name="Condon B.J."/>
            <person name="Copeland A.C."/>
            <person name="Dhillon B."/>
            <person name="Glaser F."/>
            <person name="Hesse C.N."/>
            <person name="Kosti I."/>
            <person name="LaButti K."/>
            <person name="Lindquist E.A."/>
            <person name="Lucas S."/>
            <person name="Salamov A.A."/>
            <person name="Bradshaw R.E."/>
            <person name="Ciuffetti L."/>
            <person name="Hamelin R.C."/>
            <person name="Kema G.H.J."/>
            <person name="Lawrence C."/>
            <person name="Scott J.A."/>
            <person name="Spatafora J.W."/>
            <person name="Turgeon B.G."/>
            <person name="de Wit P.J.G.M."/>
            <person name="Zhong S."/>
            <person name="Goodwin S.B."/>
            <person name="Grigoriev I.V."/>
        </authorList>
    </citation>
    <scope>NUCLEOTIDE SEQUENCE [LARGE SCALE GENOMIC DNA]</scope>
    <source>
        <strain evidence="10">28A</strain>
    </source>
</reference>
<accession>R0KJ59</accession>
<reference evidence="9 10" key="2">
    <citation type="journal article" date="2013" name="PLoS Genet.">
        <title>Comparative genome structure, secondary metabolite, and effector coding capacity across Cochliobolus pathogens.</title>
        <authorList>
            <person name="Condon B.J."/>
            <person name="Leng Y."/>
            <person name="Wu D."/>
            <person name="Bushley K.E."/>
            <person name="Ohm R.A."/>
            <person name="Otillar R."/>
            <person name="Martin J."/>
            <person name="Schackwitz W."/>
            <person name="Grimwood J."/>
            <person name="MohdZainudin N."/>
            <person name="Xue C."/>
            <person name="Wang R."/>
            <person name="Manning V.A."/>
            <person name="Dhillon B."/>
            <person name="Tu Z.J."/>
            <person name="Steffenson B.J."/>
            <person name="Salamov A."/>
            <person name="Sun H."/>
            <person name="Lowry S."/>
            <person name="LaButti K."/>
            <person name="Han J."/>
            <person name="Copeland A."/>
            <person name="Lindquist E."/>
            <person name="Barry K."/>
            <person name="Schmutz J."/>
            <person name="Baker S.E."/>
            <person name="Ciuffetti L.M."/>
            <person name="Grigoriev I.V."/>
            <person name="Zhong S."/>
            <person name="Turgeon B.G."/>
        </authorList>
    </citation>
    <scope>NUCLEOTIDE SEQUENCE [LARGE SCALE GENOMIC DNA]</scope>
    <source>
        <strain evidence="10">28A</strain>
    </source>
</reference>
<dbReference type="InterPro" id="IPR056773">
    <property type="entry name" value="WHD_ORC2"/>
</dbReference>
<dbReference type="GO" id="GO:0005664">
    <property type="term" value="C:nuclear origin of replication recognition complex"/>
    <property type="evidence" value="ECO:0007669"/>
    <property type="project" value="UniProtKB-UniRule"/>
</dbReference>
<proteinExistence type="inferred from homology"/>
<feature type="region of interest" description="Disordered" evidence="6">
    <location>
        <begin position="1"/>
        <end position="210"/>
    </location>
</feature>
<dbReference type="HOGENOM" id="CLU_018596_2_0_1"/>
<feature type="compositionally biased region" description="Acidic residues" evidence="6">
    <location>
        <begin position="136"/>
        <end position="148"/>
    </location>
</feature>
<dbReference type="PANTHER" id="PTHR14052:SF0">
    <property type="entry name" value="ORIGIN RECOGNITION COMPLEX SUBUNIT 2"/>
    <property type="match status" value="1"/>
</dbReference>
<evidence type="ECO:0000256" key="4">
    <source>
        <dbReference type="ARBA" id="ARBA00023242"/>
    </source>
</evidence>
<evidence type="ECO:0000256" key="3">
    <source>
        <dbReference type="ARBA" id="ARBA00022705"/>
    </source>
</evidence>
<keyword evidence="10" id="KW-1185">Reference proteome</keyword>
<evidence type="ECO:0000313" key="10">
    <source>
        <dbReference type="Proteomes" id="UP000016935"/>
    </source>
</evidence>
<evidence type="ECO:0000259" key="8">
    <source>
        <dbReference type="Pfam" id="PF24882"/>
    </source>
</evidence>
<evidence type="ECO:0000256" key="2">
    <source>
        <dbReference type="ARBA" id="ARBA00007421"/>
    </source>
</evidence>
<comment type="similarity">
    <text evidence="2 5">Belongs to the ORC2 family.</text>
</comment>
<dbReference type="eggNOG" id="KOG2928">
    <property type="taxonomic scope" value="Eukaryota"/>
</dbReference>
<dbReference type="InterPro" id="IPR007220">
    <property type="entry name" value="ORC2"/>
</dbReference>
<name>R0KJ59_EXST2</name>
<feature type="compositionally biased region" description="Basic and acidic residues" evidence="6">
    <location>
        <begin position="26"/>
        <end position="50"/>
    </location>
</feature>
<dbReference type="STRING" id="671987.R0KJ59"/>
<evidence type="ECO:0000256" key="5">
    <source>
        <dbReference type="RuleBase" id="RU368084"/>
    </source>
</evidence>
<evidence type="ECO:0000256" key="6">
    <source>
        <dbReference type="SAM" id="MobiDB-lite"/>
    </source>
</evidence>
<sequence>MVGTKRRRDADDENDENDATPQKLRARIDNDALEKQDHDHDHDHDHEPPEAHTPSRRGRTRLAEHATPRSILKKTGLPNGVAATPRSTRKLLFETPTKSAKRDSPDATPTLVRNADRSARRKSNRRILERTLNGLDSDEDAEDEEDELAQQILEEPADDAEQPADEAPQEEAPVPETPSKRGRGRPKGSGKVGRPRKQRSPTPPTELPAHEEYFWQNRPAGSKTSNNTLSAQSLLNHDEYFQSIQSYQDPHQPERDFLSELHGRAYDQWIFQLEEGFNICLYGYGSKRIITQRFMAHFYHALLDRAPYRGTKKTPKIAVVNGYAAGTTIKEVLITVASAVVPAHLKLPNQPTALLDFLLDHLTNNPPPHAVPVILNSIDSPYLRKGTLPSMLARLAAHPSISLVCTADTPHFPLLWDVGLKTQYKFLFHDATTFAPYDAEIDTVETVNELLGRSGRRVGGRDGVGFVLRSLPEQARELFRILVMEQLALSMMEGADMDQDDVAATPKSKGAQAKNPPPESNQGVEYRVLYHKAVEAFVCTSEVSFRTLLKEFHDHQMIESRKDGMGTERLWVPFRQEELEGLAEDLAGEAF</sequence>
<feature type="domain" description="Origin recognition complex subunit 2 winged-helix" evidence="8">
    <location>
        <begin position="520"/>
        <end position="578"/>
    </location>
</feature>
<organism evidence="9 10">
    <name type="scientific">Exserohilum turcicum (strain 28A)</name>
    <name type="common">Northern leaf blight fungus</name>
    <name type="synonym">Setosphaeria turcica</name>
    <dbReference type="NCBI Taxonomy" id="671987"/>
    <lineage>
        <taxon>Eukaryota</taxon>
        <taxon>Fungi</taxon>
        <taxon>Dikarya</taxon>
        <taxon>Ascomycota</taxon>
        <taxon>Pezizomycotina</taxon>
        <taxon>Dothideomycetes</taxon>
        <taxon>Pleosporomycetidae</taxon>
        <taxon>Pleosporales</taxon>
        <taxon>Pleosporineae</taxon>
        <taxon>Pleosporaceae</taxon>
        <taxon>Exserohilum</taxon>
    </lineage>
</organism>
<dbReference type="InterPro" id="IPR000637">
    <property type="entry name" value="HMGI/Y_DNA-bd_CS"/>
</dbReference>
<keyword evidence="3 5" id="KW-0235">DNA replication</keyword>